<dbReference type="GO" id="GO:0045892">
    <property type="term" value="P:negative regulation of DNA-templated transcription"/>
    <property type="evidence" value="ECO:0007669"/>
    <property type="project" value="TreeGrafter"/>
</dbReference>
<dbReference type="InterPro" id="IPR000524">
    <property type="entry name" value="Tscrpt_reg_HTH_GntR"/>
</dbReference>
<proteinExistence type="predicted"/>
<evidence type="ECO:0000313" key="5">
    <source>
        <dbReference type="EMBL" id="RGC29858.1"/>
    </source>
</evidence>
<feature type="domain" description="HTH gntR-type" evidence="4">
    <location>
        <begin position="18"/>
        <end position="86"/>
    </location>
</feature>
<dbReference type="PANTHER" id="PTHR44846:SF1">
    <property type="entry name" value="MANNOSYL-D-GLYCERATE TRANSPORT_METABOLISM SYSTEM REPRESSOR MNGR-RELATED"/>
    <property type="match status" value="1"/>
</dbReference>
<keyword evidence="1" id="KW-0805">Transcription regulation</keyword>
<dbReference type="GO" id="GO:0003700">
    <property type="term" value="F:DNA-binding transcription factor activity"/>
    <property type="evidence" value="ECO:0007669"/>
    <property type="project" value="InterPro"/>
</dbReference>
<evidence type="ECO:0000259" key="4">
    <source>
        <dbReference type="PROSITE" id="PS50949"/>
    </source>
</evidence>
<dbReference type="SMART" id="SM00345">
    <property type="entry name" value="HTH_GNTR"/>
    <property type="match status" value="1"/>
</dbReference>
<dbReference type="InterPro" id="IPR050679">
    <property type="entry name" value="Bact_HTH_transcr_reg"/>
</dbReference>
<organism evidence="5 6">
    <name type="scientific">Hungatella hathewayi</name>
    <dbReference type="NCBI Taxonomy" id="154046"/>
    <lineage>
        <taxon>Bacteria</taxon>
        <taxon>Bacillati</taxon>
        <taxon>Bacillota</taxon>
        <taxon>Clostridia</taxon>
        <taxon>Lachnospirales</taxon>
        <taxon>Lachnospiraceae</taxon>
        <taxon>Hungatella</taxon>
    </lineage>
</organism>
<dbReference type="InterPro" id="IPR028978">
    <property type="entry name" value="Chorismate_lyase_/UTRA_dom_sf"/>
</dbReference>
<dbReference type="CDD" id="cd07377">
    <property type="entry name" value="WHTH_GntR"/>
    <property type="match status" value="1"/>
</dbReference>
<dbReference type="SMART" id="SM00866">
    <property type="entry name" value="UTRA"/>
    <property type="match status" value="1"/>
</dbReference>
<dbReference type="FunFam" id="1.10.10.10:FF:000079">
    <property type="entry name" value="GntR family transcriptional regulator"/>
    <property type="match status" value="1"/>
</dbReference>
<dbReference type="InterPro" id="IPR036390">
    <property type="entry name" value="WH_DNA-bd_sf"/>
</dbReference>
<dbReference type="Pfam" id="PF00392">
    <property type="entry name" value="GntR"/>
    <property type="match status" value="1"/>
</dbReference>
<dbReference type="Gene3D" id="1.10.10.10">
    <property type="entry name" value="Winged helix-like DNA-binding domain superfamily/Winged helix DNA-binding domain"/>
    <property type="match status" value="1"/>
</dbReference>
<reference evidence="5 6" key="1">
    <citation type="submission" date="2018-08" db="EMBL/GenBank/DDBJ databases">
        <title>A genome reference for cultivated species of the human gut microbiota.</title>
        <authorList>
            <person name="Zou Y."/>
            <person name="Xue W."/>
            <person name="Luo G."/>
        </authorList>
    </citation>
    <scope>NUCLEOTIDE SEQUENCE [LARGE SCALE GENOMIC DNA]</scope>
    <source>
        <strain evidence="5 6">AF19-21</strain>
    </source>
</reference>
<dbReference type="SUPFAM" id="SSF46785">
    <property type="entry name" value="Winged helix' DNA-binding domain"/>
    <property type="match status" value="1"/>
</dbReference>
<dbReference type="EMBL" id="QVIA01000014">
    <property type="protein sequence ID" value="RGC29858.1"/>
    <property type="molecule type" value="Genomic_DNA"/>
</dbReference>
<dbReference type="InterPro" id="IPR011663">
    <property type="entry name" value="UTRA"/>
</dbReference>
<evidence type="ECO:0000256" key="2">
    <source>
        <dbReference type="ARBA" id="ARBA00023125"/>
    </source>
</evidence>
<protein>
    <submittedName>
        <fullName evidence="5">GntR family transcriptional regulator</fullName>
    </submittedName>
</protein>
<gene>
    <name evidence="5" type="ORF">DWX41_13655</name>
</gene>
<accession>A0A3E2WR53</accession>
<dbReference type="GO" id="GO:0003677">
    <property type="term" value="F:DNA binding"/>
    <property type="evidence" value="ECO:0007669"/>
    <property type="project" value="UniProtKB-KW"/>
</dbReference>
<dbReference type="PROSITE" id="PS50949">
    <property type="entry name" value="HTH_GNTR"/>
    <property type="match status" value="1"/>
</dbReference>
<dbReference type="Pfam" id="PF07702">
    <property type="entry name" value="UTRA"/>
    <property type="match status" value="1"/>
</dbReference>
<evidence type="ECO:0000256" key="1">
    <source>
        <dbReference type="ARBA" id="ARBA00023015"/>
    </source>
</evidence>
<evidence type="ECO:0000313" key="6">
    <source>
        <dbReference type="Proteomes" id="UP000261111"/>
    </source>
</evidence>
<dbReference type="RefSeq" id="WP_049915424.1">
    <property type="nucleotide sequence ID" value="NZ_QVIA01000014.1"/>
</dbReference>
<keyword evidence="3" id="KW-0804">Transcription</keyword>
<dbReference type="Proteomes" id="UP000261111">
    <property type="component" value="Unassembled WGS sequence"/>
</dbReference>
<dbReference type="SUPFAM" id="SSF64288">
    <property type="entry name" value="Chorismate lyase-like"/>
    <property type="match status" value="1"/>
</dbReference>
<dbReference type="AlphaFoldDB" id="A0A3E2WR53"/>
<name>A0A3E2WR53_9FIRM</name>
<dbReference type="PANTHER" id="PTHR44846">
    <property type="entry name" value="MANNOSYL-D-GLYCERATE TRANSPORT/METABOLISM SYSTEM REPRESSOR MNGR-RELATED"/>
    <property type="match status" value="1"/>
</dbReference>
<dbReference type="PRINTS" id="PR00035">
    <property type="entry name" value="HTHGNTR"/>
</dbReference>
<dbReference type="GeneID" id="93332757"/>
<sequence>MEEKKDSRPDLESGKEAIPLYHQIVADLKDQINRNELKKGDKLPTEKWLNEHYGVSRVTVRKALEDLTEQGYLEKRPNKGCFVSQPKFEKDLSRMRSMHQELLASGITPTSKIISYQEVQADPWILSHLKCAEDETVLVIKRIRFADERPFAEQTIYLPKSLFGDFNPWLLRDHSLHDVMQEQYGVEIRYSTQSVNATTPTKERMKELELSNEKPILHIRSTVYTTDDKVCEYSDTYHVTDVVRYSFTWYK</sequence>
<comment type="caution">
    <text evidence="5">The sequence shown here is derived from an EMBL/GenBank/DDBJ whole genome shotgun (WGS) entry which is preliminary data.</text>
</comment>
<keyword evidence="2" id="KW-0238">DNA-binding</keyword>
<evidence type="ECO:0000256" key="3">
    <source>
        <dbReference type="ARBA" id="ARBA00023163"/>
    </source>
</evidence>
<dbReference type="InterPro" id="IPR036388">
    <property type="entry name" value="WH-like_DNA-bd_sf"/>
</dbReference>
<dbReference type="Gene3D" id="3.40.1410.10">
    <property type="entry name" value="Chorismate lyase-like"/>
    <property type="match status" value="1"/>
</dbReference>